<evidence type="ECO:0000256" key="1">
    <source>
        <dbReference type="SAM" id="Coils"/>
    </source>
</evidence>
<proteinExistence type="predicted"/>
<feature type="signal peptide" evidence="2">
    <location>
        <begin position="1"/>
        <end position="34"/>
    </location>
</feature>
<evidence type="ECO:0000313" key="3">
    <source>
        <dbReference type="EMBL" id="MBB6073583.1"/>
    </source>
</evidence>
<name>A0A841H6K9_9BACT</name>
<dbReference type="Proteomes" id="UP000582837">
    <property type="component" value="Unassembled WGS sequence"/>
</dbReference>
<evidence type="ECO:0000313" key="4">
    <source>
        <dbReference type="Proteomes" id="UP000582837"/>
    </source>
</evidence>
<dbReference type="RefSeq" id="WP_170034179.1">
    <property type="nucleotide sequence ID" value="NZ_JABDTL010000001.1"/>
</dbReference>
<comment type="caution">
    <text evidence="3">The sequence shown here is derived from an EMBL/GenBank/DDBJ whole genome shotgun (WGS) entry which is preliminary data.</text>
</comment>
<dbReference type="EMBL" id="JACHIA010000026">
    <property type="protein sequence ID" value="MBB6073583.1"/>
    <property type="molecule type" value="Genomic_DNA"/>
</dbReference>
<sequence length="185" mass="20272">MQLLESARRVAARAALFGTLALGAVVAHAPSASAQFPMFTEEVSNHRLTMEGLEKFVTATRNLDALEDESINMENRFEVSENEMPDIGMIASAFESEPLIRDAIGKAGLSSREYVTFLFSMVQTMFTATMVEMGGESAFAQMEAGVLKDNVAFFREHKDEIQRLASELESLADAHGDHDGDDDSN</sequence>
<reference evidence="3 4" key="1">
    <citation type="submission" date="2020-08" db="EMBL/GenBank/DDBJ databases">
        <title>Genomic Encyclopedia of Type Strains, Phase IV (KMG-IV): sequencing the most valuable type-strain genomes for metagenomic binning, comparative biology and taxonomic classification.</title>
        <authorList>
            <person name="Goeker M."/>
        </authorList>
    </citation>
    <scope>NUCLEOTIDE SEQUENCE [LARGE SCALE GENOMIC DNA]</scope>
    <source>
        <strain evidence="3 4">DSM 29007</strain>
    </source>
</reference>
<accession>A0A841H6K9</accession>
<protein>
    <recommendedName>
        <fullName evidence="5">DUF4142 domain-containing protein</fullName>
    </recommendedName>
</protein>
<feature type="coiled-coil region" evidence="1">
    <location>
        <begin position="56"/>
        <end position="83"/>
    </location>
</feature>
<keyword evidence="4" id="KW-1185">Reference proteome</keyword>
<organism evidence="3 4">
    <name type="scientific">Longimicrobium terrae</name>
    <dbReference type="NCBI Taxonomy" id="1639882"/>
    <lineage>
        <taxon>Bacteria</taxon>
        <taxon>Pseudomonadati</taxon>
        <taxon>Gemmatimonadota</taxon>
        <taxon>Longimicrobiia</taxon>
        <taxon>Longimicrobiales</taxon>
        <taxon>Longimicrobiaceae</taxon>
        <taxon>Longimicrobium</taxon>
    </lineage>
</organism>
<keyword evidence="1" id="KW-0175">Coiled coil</keyword>
<gene>
    <name evidence="3" type="ORF">HNQ61_005254</name>
</gene>
<feature type="chain" id="PRO_5032498063" description="DUF4142 domain-containing protein" evidence="2">
    <location>
        <begin position="35"/>
        <end position="185"/>
    </location>
</feature>
<evidence type="ECO:0000256" key="2">
    <source>
        <dbReference type="SAM" id="SignalP"/>
    </source>
</evidence>
<dbReference type="AlphaFoldDB" id="A0A841H6K9"/>
<keyword evidence="2" id="KW-0732">Signal</keyword>
<evidence type="ECO:0008006" key="5">
    <source>
        <dbReference type="Google" id="ProtNLM"/>
    </source>
</evidence>